<evidence type="ECO:0000313" key="1">
    <source>
        <dbReference type="EMBL" id="SAL14388.1"/>
    </source>
</evidence>
<organism evidence="1 2">
    <name type="scientific">Caballeronia cordobensis</name>
    <name type="common">Burkholderia cordobensis</name>
    <dbReference type="NCBI Taxonomy" id="1353886"/>
    <lineage>
        <taxon>Bacteria</taxon>
        <taxon>Pseudomonadati</taxon>
        <taxon>Pseudomonadota</taxon>
        <taxon>Betaproteobacteria</taxon>
        <taxon>Burkholderiales</taxon>
        <taxon>Burkholderiaceae</taxon>
        <taxon>Caballeronia</taxon>
    </lineage>
</organism>
<name>A0A158F3F9_CABCO</name>
<protein>
    <submittedName>
        <fullName evidence="1">Uncharacterized protein</fullName>
    </submittedName>
</protein>
<proteinExistence type="predicted"/>
<sequence>MAGRLKFTSQGLFPATAVIHLFPDYTGKVTGNFQRPALERTHPFPPETPNEIAQFKEDILPGSRLGFAPLRASSIVGRQQHHGEMHIAVRLNLFDHRAPLIGLFVQDDWLEVNSFEEAGDSFARSSVVSMNDKYPSRQRRLP</sequence>
<keyword evidence="2" id="KW-1185">Reference proteome</keyword>
<dbReference type="Proteomes" id="UP000054740">
    <property type="component" value="Unassembled WGS sequence"/>
</dbReference>
<evidence type="ECO:0000313" key="2">
    <source>
        <dbReference type="Proteomes" id="UP000054740"/>
    </source>
</evidence>
<dbReference type="EMBL" id="FCNY02000001">
    <property type="protein sequence ID" value="SAL14388.1"/>
    <property type="molecule type" value="Genomic_DNA"/>
</dbReference>
<gene>
    <name evidence="1" type="ORF">AWB70_00526</name>
</gene>
<reference evidence="2" key="1">
    <citation type="submission" date="2016-01" db="EMBL/GenBank/DDBJ databases">
        <authorList>
            <person name="Peeters C."/>
        </authorList>
    </citation>
    <scope>NUCLEOTIDE SEQUENCE [LARGE SCALE GENOMIC DNA]</scope>
</reference>
<dbReference type="AlphaFoldDB" id="A0A158F3F9"/>
<accession>A0A158F3F9</accession>